<evidence type="ECO:0000256" key="1">
    <source>
        <dbReference type="SAM" id="MobiDB-lite"/>
    </source>
</evidence>
<dbReference type="KEGG" id="dsc:ABOD76_09380"/>
<dbReference type="RefSeq" id="WP_350244572.1">
    <property type="nucleotide sequence ID" value="NZ_CP158299.1"/>
</dbReference>
<evidence type="ECO:0008006" key="4">
    <source>
        <dbReference type="Google" id="ProtNLM"/>
    </source>
</evidence>
<evidence type="ECO:0000313" key="3">
    <source>
        <dbReference type="EMBL" id="XBV86502.1"/>
    </source>
</evidence>
<organism evidence="3">
    <name type="scientific">Deinococcus sonorensis KR-87</name>
    <dbReference type="NCBI Taxonomy" id="694439"/>
    <lineage>
        <taxon>Bacteria</taxon>
        <taxon>Thermotogati</taxon>
        <taxon>Deinococcota</taxon>
        <taxon>Deinococci</taxon>
        <taxon>Deinococcales</taxon>
        <taxon>Deinococcaceae</taxon>
        <taxon>Deinococcus</taxon>
    </lineage>
</organism>
<dbReference type="EMBL" id="CP158299">
    <property type="protein sequence ID" value="XBV86502.1"/>
    <property type="molecule type" value="Genomic_DNA"/>
</dbReference>
<dbReference type="AlphaFoldDB" id="A0AAU7UCK1"/>
<protein>
    <recommendedName>
        <fullName evidence="4">CHRD domain-containing protein</fullName>
    </recommendedName>
</protein>
<gene>
    <name evidence="3" type="ORF">ABOD76_09380</name>
</gene>
<evidence type="ECO:0000256" key="2">
    <source>
        <dbReference type="SAM" id="SignalP"/>
    </source>
</evidence>
<proteinExistence type="predicted"/>
<feature type="chain" id="PRO_5043851546" description="CHRD domain-containing protein" evidence="2">
    <location>
        <begin position="27"/>
        <end position="150"/>
    </location>
</feature>
<name>A0AAU7UCK1_9DEIO</name>
<feature type="signal peptide" evidence="2">
    <location>
        <begin position="1"/>
        <end position="26"/>
    </location>
</feature>
<reference evidence="3" key="1">
    <citation type="submission" date="2024-06" db="EMBL/GenBank/DDBJ databases">
        <title>Draft Genome Sequence of Deinococcus sonorensis Type Strain KR-87, a Biofilm Producing Representative of the Genus Deinococcus.</title>
        <authorList>
            <person name="Boren L.S."/>
            <person name="Grosso R.A."/>
            <person name="Hugenberg-Cox A.N."/>
            <person name="Hill J.T.E."/>
            <person name="Albert C.M."/>
            <person name="Tuohy J.M."/>
        </authorList>
    </citation>
    <scope>NUCLEOTIDE SEQUENCE</scope>
    <source>
        <strain evidence="3">KR-87</strain>
    </source>
</reference>
<keyword evidence="2" id="KW-0732">Signal</keyword>
<sequence length="150" mass="15976">MKKAALVPLIRAALILGSFWSLSAQALQVVIWDTQLQTKLGYGEVSGSRLNLQLVQDYTGPVVALFSRDADEKDMYPGLASRYDGTLKGGQLVLNDLPISRFLSSYKLSVSLQSAAKTLSLPGLKTPPGKDNNPGNGNGNGNGNNGKNNK</sequence>
<feature type="region of interest" description="Disordered" evidence="1">
    <location>
        <begin position="120"/>
        <end position="150"/>
    </location>
</feature>
<accession>A0AAU7UCK1</accession>